<dbReference type="PROSITE" id="PS01117">
    <property type="entry name" value="HTH_MARR_1"/>
    <property type="match status" value="1"/>
</dbReference>
<dbReference type="PATRIC" id="fig|1423776.4.peg.612"/>
<dbReference type="STRING" id="1423776.FD04_GL000610"/>
<dbReference type="Proteomes" id="UP000051160">
    <property type="component" value="Unassembled WGS sequence"/>
</dbReference>
<dbReference type="RefSeq" id="WP_054698977.1">
    <property type="nucleotide sequence ID" value="NZ_AZEE01000027.1"/>
</dbReference>
<dbReference type="InterPro" id="IPR000835">
    <property type="entry name" value="HTH_MarR-typ"/>
</dbReference>
<evidence type="ECO:0000256" key="2">
    <source>
        <dbReference type="ARBA" id="ARBA00023125"/>
    </source>
</evidence>
<dbReference type="SUPFAM" id="SSF46785">
    <property type="entry name" value="Winged helix' DNA-binding domain"/>
    <property type="match status" value="1"/>
</dbReference>
<dbReference type="InterPro" id="IPR011991">
    <property type="entry name" value="ArsR-like_HTH"/>
</dbReference>
<reference evidence="5 6" key="1">
    <citation type="journal article" date="2015" name="Genome Announc.">
        <title>Expanding the biotechnology potential of lactobacilli through comparative genomics of 213 strains and associated genera.</title>
        <authorList>
            <person name="Sun Z."/>
            <person name="Harris H.M."/>
            <person name="McCann A."/>
            <person name="Guo C."/>
            <person name="Argimon S."/>
            <person name="Zhang W."/>
            <person name="Yang X."/>
            <person name="Jeffery I.B."/>
            <person name="Cooney J.C."/>
            <person name="Kagawa T.F."/>
            <person name="Liu W."/>
            <person name="Song Y."/>
            <person name="Salvetti E."/>
            <person name="Wrobel A."/>
            <person name="Rasinkangas P."/>
            <person name="Parkhill J."/>
            <person name="Rea M.C."/>
            <person name="O'Sullivan O."/>
            <person name="Ritari J."/>
            <person name="Douillard F.P."/>
            <person name="Paul Ross R."/>
            <person name="Yang R."/>
            <person name="Briner A.E."/>
            <person name="Felis G.E."/>
            <person name="de Vos W.M."/>
            <person name="Barrangou R."/>
            <person name="Klaenhammer T.R."/>
            <person name="Caufield P.W."/>
            <person name="Cui Y."/>
            <person name="Zhang H."/>
            <person name="O'Toole P.W."/>
        </authorList>
    </citation>
    <scope>NUCLEOTIDE SEQUENCE [LARGE SCALE GENOMIC DNA]</scope>
    <source>
        <strain evidence="5 6">DSM 19909</strain>
    </source>
</reference>
<sequence length="185" mass="21524">MTSDTQNLINLFGRLFQQRTFMSAVLQSSRFDNHHQPNRGQLRVLQLLLKHDQLTNSDIVEALDIRPSSVSVLVNKLEEAGLIERVASTEDKRVMLISLSDKGRNFINTAHDFKNELSEDLFSSLSTEEQQQLAGILRKLLGDLDEKMPNWPDEERMRHYFKHHHDFGRDFRNFGFFGGRPNNRD</sequence>
<name>A0A0R1M337_9LACO</name>
<dbReference type="InterPro" id="IPR036390">
    <property type="entry name" value="WH_DNA-bd_sf"/>
</dbReference>
<evidence type="ECO:0000313" key="5">
    <source>
        <dbReference type="EMBL" id="KRK98866.1"/>
    </source>
</evidence>
<dbReference type="PRINTS" id="PR00598">
    <property type="entry name" value="HTHMARR"/>
</dbReference>
<dbReference type="GO" id="GO:0003700">
    <property type="term" value="F:DNA-binding transcription factor activity"/>
    <property type="evidence" value="ECO:0007669"/>
    <property type="project" value="InterPro"/>
</dbReference>
<dbReference type="SMART" id="SM00347">
    <property type="entry name" value="HTH_MARR"/>
    <property type="match status" value="1"/>
</dbReference>
<dbReference type="PANTHER" id="PTHR33164:SF43">
    <property type="entry name" value="HTH-TYPE TRANSCRIPTIONAL REPRESSOR YETL"/>
    <property type="match status" value="1"/>
</dbReference>
<organism evidence="5 6">
    <name type="scientific">Secundilactobacillus odoratitofui DSM 19909 = JCM 15043</name>
    <dbReference type="NCBI Taxonomy" id="1423776"/>
    <lineage>
        <taxon>Bacteria</taxon>
        <taxon>Bacillati</taxon>
        <taxon>Bacillota</taxon>
        <taxon>Bacilli</taxon>
        <taxon>Lactobacillales</taxon>
        <taxon>Lactobacillaceae</taxon>
        <taxon>Secundilactobacillus</taxon>
    </lineage>
</organism>
<feature type="domain" description="HTH marR-type" evidence="4">
    <location>
        <begin position="5"/>
        <end position="142"/>
    </location>
</feature>
<dbReference type="InterPro" id="IPR036388">
    <property type="entry name" value="WH-like_DNA-bd_sf"/>
</dbReference>
<evidence type="ECO:0000313" key="6">
    <source>
        <dbReference type="Proteomes" id="UP000051160"/>
    </source>
</evidence>
<protein>
    <submittedName>
        <fullName evidence="5">Transcriptional regulator</fullName>
    </submittedName>
</protein>
<evidence type="ECO:0000256" key="1">
    <source>
        <dbReference type="ARBA" id="ARBA00023015"/>
    </source>
</evidence>
<evidence type="ECO:0000259" key="4">
    <source>
        <dbReference type="PROSITE" id="PS50995"/>
    </source>
</evidence>
<accession>A0A0R1M337</accession>
<dbReference type="InterPro" id="IPR023187">
    <property type="entry name" value="Tscrpt_reg_MarR-type_CS"/>
</dbReference>
<dbReference type="EMBL" id="AZEE01000027">
    <property type="protein sequence ID" value="KRK98866.1"/>
    <property type="molecule type" value="Genomic_DNA"/>
</dbReference>
<keyword evidence="3" id="KW-0804">Transcription</keyword>
<dbReference type="CDD" id="cd00090">
    <property type="entry name" value="HTH_ARSR"/>
    <property type="match status" value="1"/>
</dbReference>
<evidence type="ECO:0000256" key="3">
    <source>
        <dbReference type="ARBA" id="ARBA00023163"/>
    </source>
</evidence>
<dbReference type="InterPro" id="IPR039422">
    <property type="entry name" value="MarR/SlyA-like"/>
</dbReference>
<dbReference type="Gene3D" id="1.10.10.10">
    <property type="entry name" value="Winged helix-like DNA-binding domain superfamily/Winged helix DNA-binding domain"/>
    <property type="match status" value="1"/>
</dbReference>
<keyword evidence="1" id="KW-0805">Transcription regulation</keyword>
<proteinExistence type="predicted"/>
<dbReference type="PROSITE" id="PS50995">
    <property type="entry name" value="HTH_MARR_2"/>
    <property type="match status" value="1"/>
</dbReference>
<dbReference type="Pfam" id="PF01047">
    <property type="entry name" value="MarR"/>
    <property type="match status" value="1"/>
</dbReference>
<dbReference type="PANTHER" id="PTHR33164">
    <property type="entry name" value="TRANSCRIPTIONAL REGULATOR, MARR FAMILY"/>
    <property type="match status" value="1"/>
</dbReference>
<comment type="caution">
    <text evidence="5">The sequence shown here is derived from an EMBL/GenBank/DDBJ whole genome shotgun (WGS) entry which is preliminary data.</text>
</comment>
<keyword evidence="6" id="KW-1185">Reference proteome</keyword>
<dbReference type="GO" id="GO:0003677">
    <property type="term" value="F:DNA binding"/>
    <property type="evidence" value="ECO:0007669"/>
    <property type="project" value="UniProtKB-KW"/>
</dbReference>
<dbReference type="GO" id="GO:0006950">
    <property type="term" value="P:response to stress"/>
    <property type="evidence" value="ECO:0007669"/>
    <property type="project" value="TreeGrafter"/>
</dbReference>
<dbReference type="AlphaFoldDB" id="A0A0R1M337"/>
<keyword evidence="2" id="KW-0238">DNA-binding</keyword>
<gene>
    <name evidence="5" type="ORF">FD04_GL000610</name>
</gene>
<dbReference type="OrthoDB" id="3242809at2"/>